<dbReference type="InterPro" id="IPR008965">
    <property type="entry name" value="CBM2/CBM3_carb-bd_dom_sf"/>
</dbReference>
<dbReference type="SUPFAM" id="SSF49384">
    <property type="entry name" value="Carbohydrate-binding domain"/>
    <property type="match status" value="1"/>
</dbReference>
<feature type="domain" description="CBM2" evidence="2">
    <location>
        <begin position="23"/>
        <end position="130"/>
    </location>
</feature>
<gene>
    <name evidence="3" type="ORF">Pa4123_02950</name>
</gene>
<evidence type="ECO:0000259" key="2">
    <source>
        <dbReference type="PROSITE" id="PS51173"/>
    </source>
</evidence>
<feature type="chain" id="PRO_5045749631" description="CBM2 domain-containing protein" evidence="1">
    <location>
        <begin position="30"/>
        <end position="325"/>
    </location>
</feature>
<dbReference type="InterPro" id="IPR001919">
    <property type="entry name" value="CBD2"/>
</dbReference>
<organism evidence="3 4">
    <name type="scientific">Phytohabitans aurantiacus</name>
    <dbReference type="NCBI Taxonomy" id="3016789"/>
    <lineage>
        <taxon>Bacteria</taxon>
        <taxon>Bacillati</taxon>
        <taxon>Actinomycetota</taxon>
        <taxon>Actinomycetes</taxon>
        <taxon>Micromonosporales</taxon>
        <taxon>Micromonosporaceae</taxon>
    </lineage>
</organism>
<dbReference type="Proteomes" id="UP001144280">
    <property type="component" value="Unassembled WGS sequence"/>
</dbReference>
<dbReference type="PROSITE" id="PS51173">
    <property type="entry name" value="CBM2"/>
    <property type="match status" value="1"/>
</dbReference>
<dbReference type="EMBL" id="BSDI01000001">
    <property type="protein sequence ID" value="GLH95023.1"/>
    <property type="molecule type" value="Genomic_DNA"/>
</dbReference>
<dbReference type="InterPro" id="IPR012291">
    <property type="entry name" value="CBM2_carb-bd_dom_sf"/>
</dbReference>
<proteinExistence type="predicted"/>
<protein>
    <recommendedName>
        <fullName evidence="2">CBM2 domain-containing protein</fullName>
    </recommendedName>
</protein>
<evidence type="ECO:0000313" key="4">
    <source>
        <dbReference type="Proteomes" id="UP001144280"/>
    </source>
</evidence>
<dbReference type="SMART" id="SM00637">
    <property type="entry name" value="CBD_II"/>
    <property type="match status" value="1"/>
</dbReference>
<dbReference type="Gene3D" id="2.60.40.290">
    <property type="match status" value="1"/>
</dbReference>
<sequence>MRRSTFARAAAALVGCLAAVTFVPTPAHAASATFTKESQWSTGYVGKMTVLNDATSTITSWRVEFDLPAGTTIANHWSASLVRTGNHYVFTNLPWNGTLAPNTSTWIGWIANGTGIPSNCTVNGSPCAGGPPRLDVEPPTTPPNVRVTSSGGTVTIAWDPSTDDTGVVAYEFWSSTGRVTSTTGTSHSMPTPPPAILTYGIRAVDAAGNASVAAPVHFGQLPDTTPPTTPTSGRFTSMHTAQGQLGVGWEASRDGTFVLGYEVTLNGRVIRSVGGTTSYVPYTGYGTYWVSVRAFDPSGNYSAPLAFGIAIDPPPPTPTPTPATP</sequence>
<evidence type="ECO:0000256" key="1">
    <source>
        <dbReference type="SAM" id="SignalP"/>
    </source>
</evidence>
<dbReference type="Gene3D" id="2.60.40.10">
    <property type="entry name" value="Immunoglobulins"/>
    <property type="match status" value="2"/>
</dbReference>
<evidence type="ECO:0000313" key="3">
    <source>
        <dbReference type="EMBL" id="GLH95023.1"/>
    </source>
</evidence>
<dbReference type="Pfam" id="PF00553">
    <property type="entry name" value="CBM_2"/>
    <property type="match status" value="1"/>
</dbReference>
<feature type="signal peptide" evidence="1">
    <location>
        <begin position="1"/>
        <end position="29"/>
    </location>
</feature>
<comment type="caution">
    <text evidence="3">The sequence shown here is derived from an EMBL/GenBank/DDBJ whole genome shotgun (WGS) entry which is preliminary data.</text>
</comment>
<name>A0ABQ5QKQ9_9ACTN</name>
<keyword evidence="1" id="KW-0732">Signal</keyword>
<reference evidence="3" key="1">
    <citation type="submission" date="2022-12" db="EMBL/GenBank/DDBJ databases">
        <title>New Phytohabitans aurantiacus sp. RD004123 nov., an actinomycete isolated from soil.</title>
        <authorList>
            <person name="Triningsih D.W."/>
            <person name="Harunari E."/>
            <person name="Igarashi Y."/>
        </authorList>
    </citation>
    <scope>NUCLEOTIDE SEQUENCE</scope>
    <source>
        <strain evidence="3">RD004123</strain>
    </source>
</reference>
<keyword evidence="4" id="KW-1185">Reference proteome</keyword>
<dbReference type="InterPro" id="IPR013783">
    <property type="entry name" value="Ig-like_fold"/>
</dbReference>
<dbReference type="RefSeq" id="WP_281891888.1">
    <property type="nucleotide sequence ID" value="NZ_BSDI01000001.1"/>
</dbReference>
<accession>A0ABQ5QKQ9</accession>